<dbReference type="EMBL" id="JAPDRK010000001">
    <property type="protein sequence ID" value="KAJ9616948.1"/>
    <property type="molecule type" value="Genomic_DNA"/>
</dbReference>
<keyword evidence="2" id="KW-1185">Reference proteome</keyword>
<reference evidence="1" key="1">
    <citation type="submission" date="2022-10" db="EMBL/GenBank/DDBJ databases">
        <title>Culturing micro-colonial fungi from biological soil crusts in the Mojave desert and describing Neophaeococcomyces mojavensis, and introducing the new genera and species Taxawa tesnikishii.</title>
        <authorList>
            <person name="Kurbessoian T."/>
            <person name="Stajich J.E."/>
        </authorList>
    </citation>
    <scope>NUCLEOTIDE SEQUENCE</scope>
    <source>
        <strain evidence="1">TK_41</strain>
    </source>
</reference>
<gene>
    <name evidence="1" type="ORF">H2200_000668</name>
</gene>
<evidence type="ECO:0000313" key="1">
    <source>
        <dbReference type="EMBL" id="KAJ9616948.1"/>
    </source>
</evidence>
<evidence type="ECO:0000313" key="2">
    <source>
        <dbReference type="Proteomes" id="UP001172673"/>
    </source>
</evidence>
<protein>
    <submittedName>
        <fullName evidence="1">Uncharacterized protein</fullName>
    </submittedName>
</protein>
<dbReference type="AlphaFoldDB" id="A0AA38XNU6"/>
<accession>A0AA38XNU6</accession>
<sequence length="295" mass="35497">MDDLDDYFKIRYKEALKHAIHGRTERTLTICWEFRLEPRLKGTYRRCMLDTLFALVLEPYGQMCIIEDTLEQISDLQKRTRLELTPGLEILRPILQDLGSSWRTRQGYMVERTKVENDEYAQRAVANFEAVHNLQSEREDRLRQYRKETKKMFRLLAESSFKEDKSVGWEDEASTPRDDLVALEMKHLHWEDLIHSDVTRELYNERERGHLRDDEERELAIRETLLEAWLAGMEERKREMRKREIFAMEQKGFSKEDQFRGILEAMRFERAEAIFHDEFRMPLLRALPDMFVEEG</sequence>
<dbReference type="Proteomes" id="UP001172673">
    <property type="component" value="Unassembled WGS sequence"/>
</dbReference>
<name>A0AA38XNU6_9EURO</name>
<organism evidence="1 2">
    <name type="scientific">Cladophialophora chaetospira</name>
    <dbReference type="NCBI Taxonomy" id="386627"/>
    <lineage>
        <taxon>Eukaryota</taxon>
        <taxon>Fungi</taxon>
        <taxon>Dikarya</taxon>
        <taxon>Ascomycota</taxon>
        <taxon>Pezizomycotina</taxon>
        <taxon>Eurotiomycetes</taxon>
        <taxon>Chaetothyriomycetidae</taxon>
        <taxon>Chaetothyriales</taxon>
        <taxon>Herpotrichiellaceae</taxon>
        <taxon>Cladophialophora</taxon>
    </lineage>
</organism>
<comment type="caution">
    <text evidence="1">The sequence shown here is derived from an EMBL/GenBank/DDBJ whole genome shotgun (WGS) entry which is preliminary data.</text>
</comment>
<proteinExistence type="predicted"/>